<evidence type="ECO:0000313" key="2">
    <source>
        <dbReference type="EMBL" id="MFD2463824.1"/>
    </source>
</evidence>
<evidence type="ECO:0000256" key="1">
    <source>
        <dbReference type="SAM" id="SignalP"/>
    </source>
</evidence>
<feature type="chain" id="PRO_5045851627" evidence="1">
    <location>
        <begin position="19"/>
        <end position="76"/>
    </location>
</feature>
<proteinExistence type="predicted"/>
<evidence type="ECO:0000313" key="3">
    <source>
        <dbReference type="Proteomes" id="UP001597419"/>
    </source>
</evidence>
<dbReference type="EMBL" id="JBHUKU010000022">
    <property type="protein sequence ID" value="MFD2463824.1"/>
    <property type="molecule type" value="Genomic_DNA"/>
</dbReference>
<reference evidence="3" key="1">
    <citation type="journal article" date="2019" name="Int. J. Syst. Evol. Microbiol.">
        <title>The Global Catalogue of Microorganisms (GCM) 10K type strain sequencing project: providing services to taxonomists for standard genome sequencing and annotation.</title>
        <authorList>
            <consortium name="The Broad Institute Genomics Platform"/>
            <consortium name="The Broad Institute Genome Sequencing Center for Infectious Disease"/>
            <person name="Wu L."/>
            <person name="Ma J."/>
        </authorList>
    </citation>
    <scope>NUCLEOTIDE SEQUENCE [LARGE SCALE GENOMIC DNA]</scope>
    <source>
        <strain evidence="3">CGMCC 4.7643</strain>
    </source>
</reference>
<comment type="caution">
    <text evidence="2">The sequence shown here is derived from an EMBL/GenBank/DDBJ whole genome shotgun (WGS) entry which is preliminary data.</text>
</comment>
<keyword evidence="3" id="KW-1185">Reference proteome</keyword>
<dbReference type="RefSeq" id="WP_345386365.1">
    <property type="nucleotide sequence ID" value="NZ_BAABHG010000001.1"/>
</dbReference>
<protein>
    <submittedName>
        <fullName evidence="2">Uncharacterized protein</fullName>
    </submittedName>
</protein>
<sequence length="76" mass="7389">MIRTIVGCAAAVALPVVAGVVVFAPAEAAGNRAAVDAPVPVAGKFVPGQLGAAPPVVTEVSHPGVHVDTQWPGAQG</sequence>
<accession>A0ABW5GSR3</accession>
<organism evidence="2 3">
    <name type="scientific">Amycolatopsis samaneae</name>
    <dbReference type="NCBI Taxonomy" id="664691"/>
    <lineage>
        <taxon>Bacteria</taxon>
        <taxon>Bacillati</taxon>
        <taxon>Actinomycetota</taxon>
        <taxon>Actinomycetes</taxon>
        <taxon>Pseudonocardiales</taxon>
        <taxon>Pseudonocardiaceae</taxon>
        <taxon>Amycolatopsis</taxon>
    </lineage>
</organism>
<keyword evidence="1" id="KW-0732">Signal</keyword>
<dbReference type="Proteomes" id="UP001597419">
    <property type="component" value="Unassembled WGS sequence"/>
</dbReference>
<feature type="signal peptide" evidence="1">
    <location>
        <begin position="1"/>
        <end position="18"/>
    </location>
</feature>
<name>A0ABW5GSR3_9PSEU</name>
<gene>
    <name evidence="2" type="ORF">ACFSYJ_34775</name>
</gene>